<dbReference type="OrthoDB" id="6160056at2759"/>
<evidence type="ECO:0000256" key="3">
    <source>
        <dbReference type="ARBA" id="ARBA00022692"/>
    </source>
</evidence>
<dbReference type="Proteomes" id="UP001652642">
    <property type="component" value="Chromosome 3"/>
</dbReference>
<comment type="similarity">
    <text evidence="2">Belongs to the CD164 family.</text>
</comment>
<keyword evidence="4 10" id="KW-0732">Signal</keyword>
<feature type="signal peptide" evidence="10">
    <location>
        <begin position="1"/>
        <end position="21"/>
    </location>
</feature>
<evidence type="ECO:0000256" key="7">
    <source>
        <dbReference type="ARBA" id="ARBA00023180"/>
    </source>
</evidence>
<feature type="compositionally biased region" description="Polar residues" evidence="8">
    <location>
        <begin position="26"/>
        <end position="35"/>
    </location>
</feature>
<evidence type="ECO:0000256" key="10">
    <source>
        <dbReference type="SAM" id="SignalP"/>
    </source>
</evidence>
<dbReference type="Pfam" id="PF05283">
    <property type="entry name" value="MGC-24"/>
    <property type="match status" value="1"/>
</dbReference>
<dbReference type="AlphaFoldDB" id="A0A6J0TTK6"/>
<feature type="transmembrane region" description="Helical" evidence="9">
    <location>
        <begin position="140"/>
        <end position="158"/>
    </location>
</feature>
<evidence type="ECO:0000313" key="11">
    <source>
        <dbReference type="Proteomes" id="UP001652642"/>
    </source>
</evidence>
<keyword evidence="11" id="KW-1185">Reference proteome</keyword>
<dbReference type="PANTHER" id="PTHR11337">
    <property type="entry name" value="MUCIN/PORIMIN"/>
    <property type="match status" value="1"/>
</dbReference>
<evidence type="ECO:0000256" key="8">
    <source>
        <dbReference type="SAM" id="MobiDB-lite"/>
    </source>
</evidence>
<evidence type="ECO:0000256" key="5">
    <source>
        <dbReference type="ARBA" id="ARBA00022989"/>
    </source>
</evidence>
<keyword evidence="7" id="KW-0325">Glycoprotein</keyword>
<organism evidence="11 12">
    <name type="scientific">Pogona vitticeps</name>
    <name type="common">central bearded dragon</name>
    <dbReference type="NCBI Taxonomy" id="103695"/>
    <lineage>
        <taxon>Eukaryota</taxon>
        <taxon>Metazoa</taxon>
        <taxon>Chordata</taxon>
        <taxon>Craniata</taxon>
        <taxon>Vertebrata</taxon>
        <taxon>Euteleostomi</taxon>
        <taxon>Lepidosauria</taxon>
        <taxon>Squamata</taxon>
        <taxon>Bifurcata</taxon>
        <taxon>Unidentata</taxon>
        <taxon>Episquamata</taxon>
        <taxon>Toxicofera</taxon>
        <taxon>Iguania</taxon>
        <taxon>Acrodonta</taxon>
        <taxon>Agamidae</taxon>
        <taxon>Amphibolurinae</taxon>
        <taxon>Pogona</taxon>
    </lineage>
</organism>
<keyword evidence="3 9" id="KW-0812">Transmembrane</keyword>
<dbReference type="InterPro" id="IPR007947">
    <property type="entry name" value="CD164_MGC24"/>
</dbReference>
<evidence type="ECO:0000256" key="1">
    <source>
        <dbReference type="ARBA" id="ARBA00004479"/>
    </source>
</evidence>
<feature type="chain" id="PRO_5027024729" evidence="10">
    <location>
        <begin position="22"/>
        <end position="179"/>
    </location>
</feature>
<keyword evidence="5 9" id="KW-1133">Transmembrane helix</keyword>
<dbReference type="GeneID" id="110080247"/>
<feature type="region of interest" description="Disordered" evidence="8">
    <location>
        <begin position="91"/>
        <end position="123"/>
    </location>
</feature>
<name>A0A6J0TTK6_9SAUR</name>
<dbReference type="GO" id="GO:0016020">
    <property type="term" value="C:membrane"/>
    <property type="evidence" value="ECO:0007669"/>
    <property type="project" value="UniProtKB-SubCell"/>
</dbReference>
<accession>A0A6J0TTK6</accession>
<comment type="subcellular location">
    <subcellularLocation>
        <location evidence="1">Membrane</location>
        <topology evidence="1">Single-pass type I membrane protein</topology>
    </subcellularLocation>
</comment>
<keyword evidence="6 9" id="KW-0472">Membrane</keyword>
<evidence type="ECO:0000256" key="4">
    <source>
        <dbReference type="ARBA" id="ARBA00022729"/>
    </source>
</evidence>
<feature type="region of interest" description="Disordered" evidence="8">
    <location>
        <begin position="24"/>
        <end position="51"/>
    </location>
</feature>
<gene>
    <name evidence="12" type="primary">TMEM123</name>
</gene>
<evidence type="ECO:0000256" key="9">
    <source>
        <dbReference type="SAM" id="Phobius"/>
    </source>
</evidence>
<evidence type="ECO:0000313" key="12">
    <source>
        <dbReference type="RefSeq" id="XP_020651652.1"/>
    </source>
</evidence>
<protein>
    <submittedName>
        <fullName evidence="12">Porimin</fullName>
    </submittedName>
</protein>
<feature type="compositionally biased region" description="Polar residues" evidence="8">
    <location>
        <begin position="91"/>
        <end position="111"/>
    </location>
</feature>
<dbReference type="KEGG" id="pvt:110080247"/>
<evidence type="ECO:0000256" key="2">
    <source>
        <dbReference type="ARBA" id="ARBA00005341"/>
    </source>
</evidence>
<evidence type="ECO:0000256" key="6">
    <source>
        <dbReference type="ARBA" id="ARBA00023136"/>
    </source>
</evidence>
<reference evidence="12" key="1">
    <citation type="submission" date="2025-08" db="UniProtKB">
        <authorList>
            <consortium name="RefSeq"/>
        </authorList>
    </citation>
    <scope>IDENTIFICATION</scope>
</reference>
<dbReference type="RefSeq" id="XP_020651652.1">
    <property type="nucleotide sequence ID" value="XM_020795993.2"/>
</dbReference>
<dbReference type="CTD" id="114908"/>
<sequence length="179" mass="18294">MKPVLVAALVPLCLCLHLARADDKNTNITNPSNSVAPGDHSSGSNSTTNTTQKAMNVTASTAVTFNITTTVRPTATVNVTTAAKITVQTATTKAVKSTTGKPASPNVTTATPKPVRPSLTASPKAAAAQASSSGFSAGSFLGGIVLTLGLLAIGYVGCRTYHAKRGVQYRTIDEHDAII</sequence>
<proteinExistence type="inferred from homology"/>
<feature type="compositionally biased region" description="Low complexity" evidence="8">
    <location>
        <begin position="41"/>
        <end position="51"/>
    </location>
</feature>
<dbReference type="PANTHER" id="PTHR11337:SF14">
    <property type="entry name" value="PORIMIN"/>
    <property type="match status" value="1"/>
</dbReference>
<dbReference type="InParanoid" id="A0A6J0TTK6"/>
<dbReference type="GO" id="GO:0031410">
    <property type="term" value="C:cytoplasmic vesicle"/>
    <property type="evidence" value="ECO:0007669"/>
    <property type="project" value="TreeGrafter"/>
</dbReference>